<evidence type="ECO:0000256" key="1">
    <source>
        <dbReference type="SAM" id="MobiDB-lite"/>
    </source>
</evidence>
<accession>A0A7W9ANG3</accession>
<dbReference type="Gene3D" id="1.25.40.10">
    <property type="entry name" value="Tetratricopeptide repeat domain"/>
    <property type="match status" value="1"/>
</dbReference>
<gene>
    <name evidence="2" type="ORF">FHR19_001010</name>
</gene>
<comment type="caution">
    <text evidence="2">The sequence shown here is derived from an EMBL/GenBank/DDBJ whole genome shotgun (WGS) entry which is preliminary data.</text>
</comment>
<keyword evidence="3" id="KW-1185">Reference proteome</keyword>
<reference evidence="2 3" key="1">
    <citation type="submission" date="2020-08" db="EMBL/GenBank/DDBJ databases">
        <title>Genomic Encyclopedia of Type Strains, Phase IV (KMG-IV): sequencing the most valuable type-strain genomes for metagenomic binning, comparative biology and taxonomic classification.</title>
        <authorList>
            <person name="Goeker M."/>
        </authorList>
    </citation>
    <scope>NUCLEOTIDE SEQUENCE [LARGE SCALE GENOMIC DNA]</scope>
    <source>
        <strain evidence="2 3">DSM 27244</strain>
    </source>
</reference>
<dbReference type="SUPFAM" id="SSF48452">
    <property type="entry name" value="TPR-like"/>
    <property type="match status" value="1"/>
</dbReference>
<name>A0A7W9ANG3_9SPHN</name>
<evidence type="ECO:0000313" key="2">
    <source>
        <dbReference type="EMBL" id="MBB5697685.1"/>
    </source>
</evidence>
<dbReference type="Gene3D" id="1.20.58.320">
    <property type="entry name" value="TPR-like"/>
    <property type="match status" value="1"/>
</dbReference>
<organism evidence="2 3">
    <name type="scientific">Sphingomonas yantingensis</name>
    <dbReference type="NCBI Taxonomy" id="1241761"/>
    <lineage>
        <taxon>Bacteria</taxon>
        <taxon>Pseudomonadati</taxon>
        <taxon>Pseudomonadota</taxon>
        <taxon>Alphaproteobacteria</taxon>
        <taxon>Sphingomonadales</taxon>
        <taxon>Sphingomonadaceae</taxon>
        <taxon>Sphingomonas</taxon>
    </lineage>
</organism>
<sequence>MHKDAAAILDFWFGECTPEQHFAKDDALDAEIARRFGELRGVVVAGGAAGWRDDADSLLAAIVLIDQFGRNLHRGSGEAFAADPLALQLAREGVAKGYDGQLPPARAKFLYMPFMHAEDAGAQAECVRLFEALGDADSLDFARAHREVIEEYGRFPSRNAALGRESTPAEQAYLSRPDAGW</sequence>
<dbReference type="RefSeq" id="WP_246359287.1">
    <property type="nucleotide sequence ID" value="NZ_JACIJJ010000001.1"/>
</dbReference>
<dbReference type="Proteomes" id="UP000557739">
    <property type="component" value="Unassembled WGS sequence"/>
</dbReference>
<dbReference type="InterPro" id="IPR011990">
    <property type="entry name" value="TPR-like_helical_dom_sf"/>
</dbReference>
<dbReference type="InterPro" id="IPR010323">
    <property type="entry name" value="DUF924"/>
</dbReference>
<protein>
    <submittedName>
        <fullName evidence="2">Uncharacterized protein (DUF924 family)</fullName>
    </submittedName>
</protein>
<dbReference type="Pfam" id="PF06041">
    <property type="entry name" value="DUF924"/>
    <property type="match status" value="1"/>
</dbReference>
<dbReference type="EMBL" id="JACIJJ010000001">
    <property type="protein sequence ID" value="MBB5697685.1"/>
    <property type="molecule type" value="Genomic_DNA"/>
</dbReference>
<dbReference type="AlphaFoldDB" id="A0A7W9ANG3"/>
<proteinExistence type="predicted"/>
<evidence type="ECO:0000313" key="3">
    <source>
        <dbReference type="Proteomes" id="UP000557739"/>
    </source>
</evidence>
<feature type="region of interest" description="Disordered" evidence="1">
    <location>
        <begin position="161"/>
        <end position="181"/>
    </location>
</feature>